<dbReference type="InterPro" id="IPR001680">
    <property type="entry name" value="WD40_rpt"/>
</dbReference>
<dbReference type="GO" id="GO:0097361">
    <property type="term" value="C:cytosolic [4Fe-4S] assembly targeting complex"/>
    <property type="evidence" value="ECO:0007669"/>
    <property type="project" value="TreeGrafter"/>
</dbReference>
<protein>
    <recommendedName>
        <fullName evidence="6">Cytosolic iron-sulfur protein assembly protein CIAO1 homolog</fullName>
    </recommendedName>
</protein>
<dbReference type="Pfam" id="PF00400">
    <property type="entry name" value="WD40"/>
    <property type="match status" value="4"/>
</dbReference>
<proteinExistence type="predicted"/>
<dbReference type="InterPro" id="IPR015943">
    <property type="entry name" value="WD40/YVTN_repeat-like_dom_sf"/>
</dbReference>
<dbReference type="InterPro" id="IPR019775">
    <property type="entry name" value="WD40_repeat_CS"/>
</dbReference>
<gene>
    <name evidence="4" type="ORF">SPHA_3379</name>
</gene>
<feature type="repeat" description="WD" evidence="3">
    <location>
        <begin position="172"/>
        <end position="202"/>
    </location>
</feature>
<sequence length="235" mass="26060">MFCCIVKYPQMSGNGKTVVALIQVRRIMSILAENVATLSGHEEQVWCVAWNPTGTLLASCGGDKTIRIWGQEGERWVCKSVLTDGHTRTIRSVAWSPCGNYLASASFDATCGIWSRKGGEFECLATLEGHENEVKTVAWSQSGNFLASCSRDKTVWIWEVTDDEEYECASVIYAHNQDVKHVTWHPTQDIVVSSSYDDTIKFLKEDADDWQTISARNPSFSANISGAPSVHTQIS</sequence>
<evidence type="ECO:0000256" key="2">
    <source>
        <dbReference type="ARBA" id="ARBA00022737"/>
    </source>
</evidence>
<dbReference type="Proteomes" id="UP000597762">
    <property type="component" value="Unassembled WGS sequence"/>
</dbReference>
<keyword evidence="5" id="KW-1185">Reference proteome</keyword>
<feature type="repeat" description="WD" evidence="3">
    <location>
        <begin position="38"/>
        <end position="69"/>
    </location>
</feature>
<dbReference type="OrthoDB" id="284782at2759"/>
<dbReference type="CDD" id="cd00200">
    <property type="entry name" value="WD40"/>
    <property type="match status" value="1"/>
</dbReference>
<evidence type="ECO:0008006" key="6">
    <source>
        <dbReference type="Google" id="ProtNLM"/>
    </source>
</evidence>
<dbReference type="AlphaFoldDB" id="A0A812AT50"/>
<evidence type="ECO:0000313" key="4">
    <source>
        <dbReference type="EMBL" id="CAE1152298.1"/>
    </source>
</evidence>
<dbReference type="PANTHER" id="PTHR19920">
    <property type="entry name" value="WD40 PROTEIN CIAO1"/>
    <property type="match status" value="1"/>
</dbReference>
<dbReference type="InterPro" id="IPR036322">
    <property type="entry name" value="WD40_repeat_dom_sf"/>
</dbReference>
<keyword evidence="2" id="KW-0677">Repeat</keyword>
<reference evidence="4" key="1">
    <citation type="submission" date="2021-01" db="EMBL/GenBank/DDBJ databases">
        <authorList>
            <person name="Li R."/>
            <person name="Bekaert M."/>
        </authorList>
    </citation>
    <scope>NUCLEOTIDE SEQUENCE</scope>
    <source>
        <strain evidence="4">Farmed</strain>
    </source>
</reference>
<dbReference type="EMBL" id="CAHIKZ030000101">
    <property type="protein sequence ID" value="CAE1152298.1"/>
    <property type="molecule type" value="Genomic_DNA"/>
</dbReference>
<accession>A0A812AT50</accession>
<feature type="repeat" description="WD" evidence="3">
    <location>
        <begin position="83"/>
        <end position="115"/>
    </location>
</feature>
<feature type="repeat" description="WD" evidence="3">
    <location>
        <begin position="127"/>
        <end position="168"/>
    </location>
</feature>
<evidence type="ECO:0000256" key="3">
    <source>
        <dbReference type="PROSITE-ProRule" id="PRU00221"/>
    </source>
</evidence>
<evidence type="ECO:0000313" key="5">
    <source>
        <dbReference type="Proteomes" id="UP000597762"/>
    </source>
</evidence>
<dbReference type="PROSITE" id="PS00678">
    <property type="entry name" value="WD_REPEATS_1"/>
    <property type="match status" value="1"/>
</dbReference>
<dbReference type="GO" id="GO:0016226">
    <property type="term" value="P:iron-sulfur cluster assembly"/>
    <property type="evidence" value="ECO:0007669"/>
    <property type="project" value="TreeGrafter"/>
</dbReference>
<dbReference type="PANTHER" id="PTHR19920:SF0">
    <property type="entry name" value="CYTOSOLIC IRON-SULFUR PROTEIN ASSEMBLY PROTEIN CIAO1-RELATED"/>
    <property type="match status" value="1"/>
</dbReference>
<dbReference type="SMART" id="SM00320">
    <property type="entry name" value="WD40"/>
    <property type="match status" value="4"/>
</dbReference>
<comment type="caution">
    <text evidence="4">The sequence shown here is derived from an EMBL/GenBank/DDBJ whole genome shotgun (WGS) entry which is preliminary data.</text>
</comment>
<dbReference type="SUPFAM" id="SSF50978">
    <property type="entry name" value="WD40 repeat-like"/>
    <property type="match status" value="1"/>
</dbReference>
<keyword evidence="1 3" id="KW-0853">WD repeat</keyword>
<organism evidence="4 5">
    <name type="scientific">Acanthosepion pharaonis</name>
    <name type="common">Pharaoh cuttlefish</name>
    <name type="synonym">Sepia pharaonis</name>
    <dbReference type="NCBI Taxonomy" id="158019"/>
    <lineage>
        <taxon>Eukaryota</taxon>
        <taxon>Metazoa</taxon>
        <taxon>Spiralia</taxon>
        <taxon>Lophotrochozoa</taxon>
        <taxon>Mollusca</taxon>
        <taxon>Cephalopoda</taxon>
        <taxon>Coleoidea</taxon>
        <taxon>Decapodiformes</taxon>
        <taxon>Sepiida</taxon>
        <taxon>Sepiina</taxon>
        <taxon>Sepiidae</taxon>
        <taxon>Acanthosepion</taxon>
    </lineage>
</organism>
<dbReference type="PROSITE" id="PS50082">
    <property type="entry name" value="WD_REPEATS_2"/>
    <property type="match status" value="4"/>
</dbReference>
<evidence type="ECO:0000256" key="1">
    <source>
        <dbReference type="ARBA" id="ARBA00022574"/>
    </source>
</evidence>
<name>A0A812AT50_ACAPH</name>
<dbReference type="Gene3D" id="2.130.10.10">
    <property type="entry name" value="YVTN repeat-like/Quinoprotein amine dehydrogenase"/>
    <property type="match status" value="1"/>
</dbReference>
<dbReference type="PROSITE" id="PS50294">
    <property type="entry name" value="WD_REPEATS_REGION"/>
    <property type="match status" value="3"/>
</dbReference>